<dbReference type="Pfam" id="PF00201">
    <property type="entry name" value="UDPGT"/>
    <property type="match status" value="2"/>
</dbReference>
<reference evidence="4" key="1">
    <citation type="journal article" date="2019" name="Science">
        <title>Mutation of a bHLH transcription factor allowed almond domestication.</title>
        <authorList>
            <person name="Sanchez-Perez R."/>
            <person name="Pavan S."/>
            <person name="Mazzeo R."/>
            <person name="Moldovan C."/>
            <person name="Aiese Cigliano R."/>
            <person name="Del Cueto J."/>
            <person name="Ricciardi F."/>
            <person name="Lotti C."/>
            <person name="Ricciardi L."/>
            <person name="Dicenta F."/>
            <person name="Lopez-Marques R.L."/>
            <person name="Lindberg Moller B."/>
        </authorList>
    </citation>
    <scope>NUCLEOTIDE SEQUENCE</scope>
</reference>
<dbReference type="PANTHER" id="PTHR48044">
    <property type="entry name" value="GLYCOSYLTRANSFERASE"/>
    <property type="match status" value="1"/>
</dbReference>
<evidence type="ECO:0000256" key="2">
    <source>
        <dbReference type="ARBA" id="ARBA00022679"/>
    </source>
</evidence>
<dbReference type="FunFam" id="3.40.50.2000:FF:000060">
    <property type="entry name" value="Glycosyltransferase"/>
    <property type="match status" value="2"/>
</dbReference>
<accession>A0A4Y1QYS8</accession>
<dbReference type="GO" id="GO:0008194">
    <property type="term" value="F:UDP-glycosyltransferase activity"/>
    <property type="evidence" value="ECO:0007669"/>
    <property type="project" value="InterPro"/>
</dbReference>
<gene>
    <name evidence="4" type="ORF">Prudu_005951</name>
</gene>
<feature type="domain" description="Glycosyltransferase N-terminal" evidence="3">
    <location>
        <begin position="1"/>
        <end position="225"/>
    </location>
</feature>
<dbReference type="PANTHER" id="PTHR48044:SF29">
    <property type="entry name" value="GLYCOSYLTRANSFERASE"/>
    <property type="match status" value="1"/>
</dbReference>
<dbReference type="EMBL" id="AP019298">
    <property type="protein sequence ID" value="BBG96975.1"/>
    <property type="molecule type" value="Genomic_DNA"/>
</dbReference>
<dbReference type="SUPFAM" id="SSF53756">
    <property type="entry name" value="UDP-Glycosyltransferase/glycogen phosphorylase"/>
    <property type="match status" value="2"/>
</dbReference>
<comment type="similarity">
    <text evidence="1">Belongs to the UDP-glycosyltransferase family.</text>
</comment>
<dbReference type="Pfam" id="PF26168">
    <property type="entry name" value="Glyco_transf_N"/>
    <property type="match status" value="1"/>
</dbReference>
<dbReference type="CDD" id="cd03784">
    <property type="entry name" value="GT1_Gtf-like"/>
    <property type="match status" value="2"/>
</dbReference>
<dbReference type="AlphaFoldDB" id="A0A4Y1QYS8"/>
<dbReference type="GO" id="GO:1901135">
    <property type="term" value="P:carbohydrate derivative metabolic process"/>
    <property type="evidence" value="ECO:0007669"/>
    <property type="project" value="UniProtKB-ARBA"/>
</dbReference>
<dbReference type="InterPro" id="IPR002213">
    <property type="entry name" value="UDP_glucos_trans"/>
</dbReference>
<dbReference type="InterPro" id="IPR058980">
    <property type="entry name" value="Glyco_transf_N"/>
</dbReference>
<keyword evidence="2 4" id="KW-0808">Transferase</keyword>
<proteinExistence type="inferred from homology"/>
<evidence type="ECO:0000313" key="4">
    <source>
        <dbReference type="EMBL" id="BBG96975.1"/>
    </source>
</evidence>
<organism evidence="4">
    <name type="scientific">Prunus dulcis</name>
    <name type="common">Almond</name>
    <name type="synonym">Amygdalus dulcis</name>
    <dbReference type="NCBI Taxonomy" id="3755"/>
    <lineage>
        <taxon>Eukaryota</taxon>
        <taxon>Viridiplantae</taxon>
        <taxon>Streptophyta</taxon>
        <taxon>Embryophyta</taxon>
        <taxon>Tracheophyta</taxon>
        <taxon>Spermatophyta</taxon>
        <taxon>Magnoliopsida</taxon>
        <taxon>eudicotyledons</taxon>
        <taxon>Gunneridae</taxon>
        <taxon>Pentapetalae</taxon>
        <taxon>rosids</taxon>
        <taxon>fabids</taxon>
        <taxon>Rosales</taxon>
        <taxon>Rosaceae</taxon>
        <taxon>Amygdaloideae</taxon>
        <taxon>Amygdaleae</taxon>
        <taxon>Prunus</taxon>
    </lineage>
</organism>
<sequence>MLPWLAHGHIYPYLELAKKLTTKRNFHIFICSTPVNLSSIKPKLSQKYSHCIEFVELHLPHDDLPELPPHYHTTNGLPPHLMSTLKRAFDMSSNNFSNILKTLSPDLLIYDFLQPWAPSLAPLQNFPSIEFITMGAAFTSFSIQHLKNPSFKFPFPSIYLQDYEAKKFNNVLESSANGIKDGDRVQQCSARSCNIILVKTSREIEEKYIDYLSDLMGKKIVPVGTLVQEPMDQKVDEETWIMKWMNKMERSSVVYVCFGSEYFLSKEQIEEIAHGLELRKVSFIWVIRFSKEEKNTRVEEVLPEGFLQRVGEKGVIMEGWAPQAKILQHSSVGVLESIKFGGPIIAMPMHLDQPINARLVEEVGVGVEVKRTGEGSLQREEVAKVIRDVVVEKIGEGVRKKALKIRDNMNKKEDEEIDGVVEELMQDTCRRVIVINIDSVHVFGSHKSFISGINSIQHLNNPSVKFPFPSIYLQDYEAEKFNNVLESSANGIKDGDRVQQCSARSCNIILVKTSREIEEKYIDYLSDLMGKKIVPVGTLVQEPMDRKVDEEAWIMKWLNKMERSSVVYVCFGSEYFLSKEQIEEIAHGLELRKVSFIWVIRFSKEEKNTRVEEVLPEGFLHRVGEKGVIMEGWAPQAKILQHSSVGVLESIKFGGPIIAMPMHLDQPINARLVEEVGVGVEVKRTGEGSLQREEVAKVIRDVVVEKIGEGVRKKALKIRDNMNKKEDEEIDGVVEELMQSDMCPLF</sequence>
<name>A0A4Y1QYS8_PRUDU</name>
<dbReference type="Gene3D" id="3.40.50.2000">
    <property type="entry name" value="Glycogen Phosphorylase B"/>
    <property type="match status" value="4"/>
</dbReference>
<protein>
    <submittedName>
        <fullName evidence="4">UDP-Glycosyltransferase superfamily protein</fullName>
    </submittedName>
</protein>
<evidence type="ECO:0000256" key="1">
    <source>
        <dbReference type="ARBA" id="ARBA00009995"/>
    </source>
</evidence>
<evidence type="ECO:0000259" key="3">
    <source>
        <dbReference type="Pfam" id="PF26168"/>
    </source>
</evidence>